<dbReference type="EMBL" id="KQ087194">
    <property type="protein sequence ID" value="KLT43483.1"/>
    <property type="molecule type" value="Genomic_DNA"/>
</dbReference>
<name>A0A0J0XQX0_9TREE</name>
<reference evidence="2 3" key="1">
    <citation type="submission" date="2015-03" db="EMBL/GenBank/DDBJ databases">
        <title>Genomics and transcriptomics of the oil-accumulating basidiomycete yeast T. oleaginosus allow insights into substrate utilization and the diverse evolutionary trajectories of mating systems in fungi.</title>
        <authorList>
            <consortium name="DOE Joint Genome Institute"/>
            <person name="Kourist R."/>
            <person name="Kracht O."/>
            <person name="Bracharz F."/>
            <person name="Lipzen A."/>
            <person name="Nolan M."/>
            <person name="Ohm R."/>
            <person name="Grigoriev I."/>
            <person name="Sun S."/>
            <person name="Heitman J."/>
            <person name="Bruck T."/>
            <person name="Nowrousian M."/>
        </authorList>
    </citation>
    <scope>NUCLEOTIDE SEQUENCE [LARGE SCALE GENOMIC DNA]</scope>
    <source>
        <strain evidence="2 3">IBC0246</strain>
    </source>
</reference>
<keyword evidence="3" id="KW-1185">Reference proteome</keyword>
<accession>A0A0J0XQX0</accession>
<evidence type="ECO:0000313" key="2">
    <source>
        <dbReference type="EMBL" id="KLT43483.1"/>
    </source>
</evidence>
<proteinExistence type="predicted"/>
<feature type="region of interest" description="Disordered" evidence="1">
    <location>
        <begin position="110"/>
        <end position="142"/>
    </location>
</feature>
<evidence type="ECO:0000256" key="1">
    <source>
        <dbReference type="SAM" id="MobiDB-lite"/>
    </source>
</evidence>
<dbReference type="GeneID" id="28987808"/>
<protein>
    <submittedName>
        <fullName evidence="2">Uncharacterized protein</fullName>
    </submittedName>
</protein>
<dbReference type="Proteomes" id="UP000053611">
    <property type="component" value="Unassembled WGS sequence"/>
</dbReference>
<feature type="compositionally biased region" description="Basic and acidic residues" evidence="1">
    <location>
        <begin position="113"/>
        <end position="124"/>
    </location>
</feature>
<gene>
    <name evidence="2" type="ORF">CC85DRAFT_47654</name>
</gene>
<dbReference type="AlphaFoldDB" id="A0A0J0XQX0"/>
<feature type="region of interest" description="Disordered" evidence="1">
    <location>
        <begin position="225"/>
        <end position="246"/>
    </location>
</feature>
<dbReference type="RefSeq" id="XP_018279974.1">
    <property type="nucleotide sequence ID" value="XM_018427205.1"/>
</dbReference>
<organism evidence="2 3">
    <name type="scientific">Cutaneotrichosporon oleaginosum</name>
    <dbReference type="NCBI Taxonomy" id="879819"/>
    <lineage>
        <taxon>Eukaryota</taxon>
        <taxon>Fungi</taxon>
        <taxon>Dikarya</taxon>
        <taxon>Basidiomycota</taxon>
        <taxon>Agaricomycotina</taxon>
        <taxon>Tremellomycetes</taxon>
        <taxon>Trichosporonales</taxon>
        <taxon>Trichosporonaceae</taxon>
        <taxon>Cutaneotrichosporon</taxon>
    </lineage>
</organism>
<evidence type="ECO:0000313" key="3">
    <source>
        <dbReference type="Proteomes" id="UP000053611"/>
    </source>
</evidence>
<sequence length="299" mass="33244">MQIGRDVANEQQVLVLHSRSWSCGSVTVASWRSPTYALRRSVDGGSCMETVVVVGKSRLLPPAPRHPSQGVTLRARFRGWLTMPSVCILRRLRTSVEELPRLPSRQQRVCRCRSREGRGHKGSDGHNSPAAPSNNLPSGMTCEDVTVNRSMASMLPSSRACNIRASGTEVSGSRQAIARQRRRRYLYCWTIEYMVIRDTGDDSSDKDAEQLMFAVDRGTHRRCRELSNPTRPEGRDVAKSEPVVSDSDPLVTLSHNGLGLRYRASVIDRVWLGSRGLSACGSGSYHRGQRAGRARPCRR</sequence>